<reference evidence="1" key="1">
    <citation type="submission" date="2018-02" db="EMBL/GenBank/DDBJ databases">
        <title>Rhizophora mucronata_Transcriptome.</title>
        <authorList>
            <person name="Meera S.P."/>
            <person name="Sreeshan A."/>
            <person name="Augustine A."/>
        </authorList>
    </citation>
    <scope>NUCLEOTIDE SEQUENCE</scope>
    <source>
        <tissue evidence="1">Leaf</tissue>
    </source>
</reference>
<sequence length="26" mass="3152">MHCRPSWSCRFVTRCIPFHSNHAYKS</sequence>
<evidence type="ECO:0000313" key="1">
    <source>
        <dbReference type="EMBL" id="MBX63680.1"/>
    </source>
</evidence>
<protein>
    <submittedName>
        <fullName evidence="1">Uncharacterized protein</fullName>
    </submittedName>
</protein>
<name>A0A2P2Q9M0_RHIMU</name>
<proteinExistence type="predicted"/>
<dbReference type="AlphaFoldDB" id="A0A2P2Q9M0"/>
<organism evidence="1">
    <name type="scientific">Rhizophora mucronata</name>
    <name type="common">Asiatic mangrove</name>
    <dbReference type="NCBI Taxonomy" id="61149"/>
    <lineage>
        <taxon>Eukaryota</taxon>
        <taxon>Viridiplantae</taxon>
        <taxon>Streptophyta</taxon>
        <taxon>Embryophyta</taxon>
        <taxon>Tracheophyta</taxon>
        <taxon>Spermatophyta</taxon>
        <taxon>Magnoliopsida</taxon>
        <taxon>eudicotyledons</taxon>
        <taxon>Gunneridae</taxon>
        <taxon>Pentapetalae</taxon>
        <taxon>rosids</taxon>
        <taxon>fabids</taxon>
        <taxon>Malpighiales</taxon>
        <taxon>Rhizophoraceae</taxon>
        <taxon>Rhizophora</taxon>
    </lineage>
</organism>
<accession>A0A2P2Q9M0</accession>
<dbReference type="EMBL" id="GGEC01083196">
    <property type="protein sequence ID" value="MBX63680.1"/>
    <property type="molecule type" value="Transcribed_RNA"/>
</dbReference>